<keyword evidence="1" id="KW-1133">Transmembrane helix</keyword>
<reference evidence="2" key="1">
    <citation type="journal article" date="2020" name="mSystems">
        <title>Genome- and Community-Level Interaction Insights into Carbon Utilization and Element Cycling Functions of Hydrothermarchaeota in Hydrothermal Sediment.</title>
        <authorList>
            <person name="Zhou Z."/>
            <person name="Liu Y."/>
            <person name="Xu W."/>
            <person name="Pan J."/>
            <person name="Luo Z.H."/>
            <person name="Li M."/>
        </authorList>
    </citation>
    <scope>NUCLEOTIDE SEQUENCE [LARGE SCALE GENOMIC DNA]</scope>
    <source>
        <strain evidence="2">HyVt-485</strain>
    </source>
</reference>
<feature type="non-terminal residue" evidence="2">
    <location>
        <position position="95"/>
    </location>
</feature>
<organism evidence="2">
    <name type="scientific">Hellea balneolensis</name>
    <dbReference type="NCBI Taxonomy" id="287478"/>
    <lineage>
        <taxon>Bacteria</taxon>
        <taxon>Pseudomonadati</taxon>
        <taxon>Pseudomonadota</taxon>
        <taxon>Alphaproteobacteria</taxon>
        <taxon>Maricaulales</taxon>
        <taxon>Robiginitomaculaceae</taxon>
        <taxon>Hellea</taxon>
    </lineage>
</organism>
<accession>A0A7C5M2C0</accession>
<proteinExistence type="predicted"/>
<keyword evidence="1" id="KW-0472">Membrane</keyword>
<dbReference type="AlphaFoldDB" id="A0A7C5M2C0"/>
<comment type="caution">
    <text evidence="2">The sequence shown here is derived from an EMBL/GenBank/DDBJ whole genome shotgun (WGS) entry which is preliminary data.</text>
</comment>
<name>A0A7C5M2C0_9PROT</name>
<keyword evidence="1" id="KW-0812">Transmembrane</keyword>
<protein>
    <submittedName>
        <fullName evidence="2">Uncharacterized protein</fullName>
    </submittedName>
</protein>
<feature type="transmembrane region" description="Helical" evidence="1">
    <location>
        <begin position="40"/>
        <end position="57"/>
    </location>
</feature>
<gene>
    <name evidence="2" type="ORF">ENJ42_09645</name>
</gene>
<feature type="transmembrane region" description="Helical" evidence="1">
    <location>
        <begin position="17"/>
        <end position="34"/>
    </location>
</feature>
<dbReference type="EMBL" id="DRMJ01000505">
    <property type="protein sequence ID" value="HHL43871.1"/>
    <property type="molecule type" value="Genomic_DNA"/>
</dbReference>
<evidence type="ECO:0000256" key="1">
    <source>
        <dbReference type="SAM" id="Phobius"/>
    </source>
</evidence>
<dbReference type="Proteomes" id="UP000885830">
    <property type="component" value="Unassembled WGS sequence"/>
</dbReference>
<sequence length="95" mass="10202">MSLCCVKTTDGEGMARSAFVLMVVLVGYWLSLSGYLHEPVLLTTGAISVVSVIALAMRMKILDGETVPYAHGKTIGYLSWLLKEIAKANVTVVKA</sequence>
<evidence type="ECO:0000313" key="2">
    <source>
        <dbReference type="EMBL" id="HHL43871.1"/>
    </source>
</evidence>